<evidence type="ECO:0000256" key="1">
    <source>
        <dbReference type="SAM" id="MobiDB-lite"/>
    </source>
</evidence>
<dbReference type="STRING" id="913774.A0A0C3DBZ5"/>
<dbReference type="HOGENOM" id="CLU_1225095_0_0_1"/>
<organism evidence="3 4">
    <name type="scientific">Oidiodendron maius (strain Zn)</name>
    <dbReference type="NCBI Taxonomy" id="913774"/>
    <lineage>
        <taxon>Eukaryota</taxon>
        <taxon>Fungi</taxon>
        <taxon>Dikarya</taxon>
        <taxon>Ascomycota</taxon>
        <taxon>Pezizomycotina</taxon>
        <taxon>Leotiomycetes</taxon>
        <taxon>Leotiomycetes incertae sedis</taxon>
        <taxon>Myxotrichaceae</taxon>
        <taxon>Oidiodendron</taxon>
    </lineage>
</organism>
<proteinExistence type="predicted"/>
<feature type="domain" description="Subtelomeric hrmA-associated cluster protein AFUB-079030/YDR124W-like helical bundle" evidence="2">
    <location>
        <begin position="171"/>
        <end position="221"/>
    </location>
</feature>
<dbReference type="EMBL" id="KN832870">
    <property type="protein sequence ID" value="KIN08874.1"/>
    <property type="molecule type" value="Genomic_DNA"/>
</dbReference>
<dbReference type="Pfam" id="PF11001">
    <property type="entry name" value="AFUB_07903_YDR124W_hel"/>
    <property type="match status" value="1"/>
</dbReference>
<dbReference type="AlphaFoldDB" id="A0A0C3DBZ5"/>
<dbReference type="InParanoid" id="A0A0C3DBZ5"/>
<protein>
    <recommendedName>
        <fullName evidence="2">Subtelomeric hrmA-associated cluster protein AFUB-079030/YDR124W-like helical bundle domain-containing protein</fullName>
    </recommendedName>
</protein>
<dbReference type="InterPro" id="IPR021264">
    <property type="entry name" value="AFUB_079030/YDR124W-like"/>
</dbReference>
<accession>A0A0C3DBZ5</accession>
<reference evidence="3 4" key="1">
    <citation type="submission" date="2014-04" db="EMBL/GenBank/DDBJ databases">
        <authorList>
            <consortium name="DOE Joint Genome Institute"/>
            <person name="Kuo A."/>
            <person name="Martino E."/>
            <person name="Perotto S."/>
            <person name="Kohler A."/>
            <person name="Nagy L.G."/>
            <person name="Floudas D."/>
            <person name="Copeland A."/>
            <person name="Barry K.W."/>
            <person name="Cichocki N."/>
            <person name="Veneault-Fourrey C."/>
            <person name="LaButti K."/>
            <person name="Lindquist E.A."/>
            <person name="Lipzen A."/>
            <person name="Lundell T."/>
            <person name="Morin E."/>
            <person name="Murat C."/>
            <person name="Sun H."/>
            <person name="Tunlid A."/>
            <person name="Henrissat B."/>
            <person name="Grigoriev I.V."/>
            <person name="Hibbett D.S."/>
            <person name="Martin F."/>
            <person name="Nordberg H.P."/>
            <person name="Cantor M.N."/>
            <person name="Hua S.X."/>
        </authorList>
    </citation>
    <scope>NUCLEOTIDE SEQUENCE [LARGE SCALE GENOMIC DNA]</scope>
    <source>
        <strain evidence="3 4">Zn</strain>
    </source>
</reference>
<dbReference type="PANTHER" id="PTHR36102:SF1">
    <property type="entry name" value="YDR124W-LIKE HELICAL BUNDLE DOMAIN-CONTAINING PROTEIN"/>
    <property type="match status" value="1"/>
</dbReference>
<evidence type="ECO:0000313" key="4">
    <source>
        <dbReference type="Proteomes" id="UP000054321"/>
    </source>
</evidence>
<dbReference type="PANTHER" id="PTHR36102">
    <property type="entry name" value="CHROMOSOME 10, WHOLE GENOME SHOTGUN SEQUENCE"/>
    <property type="match status" value="1"/>
</dbReference>
<name>A0A0C3DBZ5_OIDMZ</name>
<sequence>MENGWYPEKPLLIEGHSTAHPAHGRYLPVATALTDCAGLLAKEFALVVLDENGEEKVYTSAYLIPHQQTIFTDQFKVEFRSSVQKALAGESNQDIPKSQFYHEHHGRQPSRGGKMPGRRTLHQFRLQSMPDGSVQDDSAIRENTKRSCFLGRYAYGQNSAELAKKNRRLLISDEAEVERFYFASFKDMLQSYYKVICKAFVKFVELKKQSHYPYTKGDNSRHSMVARYERRPGCPTQRA</sequence>
<dbReference type="InterPro" id="IPR047092">
    <property type="entry name" value="AFUB_07903/YDR124W-like_hel"/>
</dbReference>
<keyword evidence="4" id="KW-1185">Reference proteome</keyword>
<reference evidence="4" key="2">
    <citation type="submission" date="2015-01" db="EMBL/GenBank/DDBJ databases">
        <title>Evolutionary Origins and Diversification of the Mycorrhizal Mutualists.</title>
        <authorList>
            <consortium name="DOE Joint Genome Institute"/>
            <consortium name="Mycorrhizal Genomics Consortium"/>
            <person name="Kohler A."/>
            <person name="Kuo A."/>
            <person name="Nagy L.G."/>
            <person name="Floudas D."/>
            <person name="Copeland A."/>
            <person name="Barry K.W."/>
            <person name="Cichocki N."/>
            <person name="Veneault-Fourrey C."/>
            <person name="LaButti K."/>
            <person name="Lindquist E.A."/>
            <person name="Lipzen A."/>
            <person name="Lundell T."/>
            <person name="Morin E."/>
            <person name="Murat C."/>
            <person name="Riley R."/>
            <person name="Ohm R."/>
            <person name="Sun H."/>
            <person name="Tunlid A."/>
            <person name="Henrissat B."/>
            <person name="Grigoriev I.V."/>
            <person name="Hibbett D.S."/>
            <person name="Martin F."/>
        </authorList>
    </citation>
    <scope>NUCLEOTIDE SEQUENCE [LARGE SCALE GENOMIC DNA]</scope>
    <source>
        <strain evidence="4">Zn</strain>
    </source>
</reference>
<feature type="region of interest" description="Disordered" evidence="1">
    <location>
        <begin position="88"/>
        <end position="118"/>
    </location>
</feature>
<evidence type="ECO:0000259" key="2">
    <source>
        <dbReference type="Pfam" id="PF11001"/>
    </source>
</evidence>
<dbReference type="Proteomes" id="UP000054321">
    <property type="component" value="Unassembled WGS sequence"/>
</dbReference>
<gene>
    <name evidence="3" type="ORF">OIDMADRAFT_48716</name>
</gene>
<evidence type="ECO:0000313" key="3">
    <source>
        <dbReference type="EMBL" id="KIN08874.1"/>
    </source>
</evidence>